<feature type="transmembrane region" description="Helical" evidence="7">
    <location>
        <begin position="133"/>
        <end position="154"/>
    </location>
</feature>
<proteinExistence type="inferred from homology"/>
<dbReference type="PANTHER" id="PTHR19139">
    <property type="entry name" value="AQUAPORIN TRANSPORTER"/>
    <property type="match status" value="1"/>
</dbReference>
<keyword evidence="6" id="KW-0813">Transport</keyword>
<dbReference type="InterPro" id="IPR034294">
    <property type="entry name" value="Aquaporin_transptr"/>
</dbReference>
<name>A0A2T2WST0_9FIRM</name>
<protein>
    <recommendedName>
        <fullName evidence="10">Aquaporin</fullName>
    </recommendedName>
</protein>
<evidence type="ECO:0000256" key="1">
    <source>
        <dbReference type="ARBA" id="ARBA00004141"/>
    </source>
</evidence>
<dbReference type="Proteomes" id="UP000242699">
    <property type="component" value="Unassembled WGS sequence"/>
</dbReference>
<accession>A0A2T2WST0</accession>
<dbReference type="InterPro" id="IPR023271">
    <property type="entry name" value="Aquaporin-like"/>
</dbReference>
<comment type="subcellular location">
    <subcellularLocation>
        <location evidence="1">Membrane</location>
        <topology evidence="1">Multi-pass membrane protein</topology>
    </subcellularLocation>
</comment>
<keyword evidence="3 6" id="KW-0812">Transmembrane</keyword>
<evidence type="ECO:0000256" key="6">
    <source>
        <dbReference type="RuleBase" id="RU000477"/>
    </source>
</evidence>
<feature type="transmembrane region" description="Helical" evidence="7">
    <location>
        <begin position="12"/>
        <end position="31"/>
    </location>
</feature>
<sequence>MTGERAAMLSEFLGTALLVAVGCSFVVLDFGRGSPVIHWIPSAGIRRALTGFLFGCVGGSIAVTRIGKVSGAHINPVVSMAFWIKGKLTGKLAVRYVIAQLAGAIVGTLPLLLWGSMAQSTKDAATIPGAAGVWAAALGEVGATFCLIVGLFSFVGHRSLRRFTPLLFPFLYAFLVYWEAPLSGTSTNPARSLGPAVVAAVWHGWWVYWVGPGLGAVLALGFLTLGKPLTHWNMEVAKFYHFHHDPAGIFHRRAEDLLKVRTHSERL</sequence>
<evidence type="ECO:0000256" key="5">
    <source>
        <dbReference type="ARBA" id="ARBA00023136"/>
    </source>
</evidence>
<feature type="transmembrane region" description="Helical" evidence="7">
    <location>
        <begin position="93"/>
        <end position="113"/>
    </location>
</feature>
<organism evidence="8 9">
    <name type="scientific">Sulfobacillus benefaciens</name>
    <dbReference type="NCBI Taxonomy" id="453960"/>
    <lineage>
        <taxon>Bacteria</taxon>
        <taxon>Bacillati</taxon>
        <taxon>Bacillota</taxon>
        <taxon>Clostridia</taxon>
        <taxon>Eubacteriales</taxon>
        <taxon>Clostridiales Family XVII. Incertae Sedis</taxon>
        <taxon>Sulfobacillus</taxon>
    </lineage>
</organism>
<evidence type="ECO:0000313" key="9">
    <source>
        <dbReference type="Proteomes" id="UP000242699"/>
    </source>
</evidence>
<keyword evidence="4 7" id="KW-1133">Transmembrane helix</keyword>
<feature type="transmembrane region" description="Helical" evidence="7">
    <location>
        <begin position="166"/>
        <end position="185"/>
    </location>
</feature>
<gene>
    <name evidence="8" type="ORF">C7B43_17170</name>
</gene>
<dbReference type="AlphaFoldDB" id="A0A2T2WST0"/>
<dbReference type="InterPro" id="IPR000425">
    <property type="entry name" value="MIP"/>
</dbReference>
<dbReference type="PROSITE" id="PS51257">
    <property type="entry name" value="PROKAR_LIPOPROTEIN"/>
    <property type="match status" value="1"/>
</dbReference>
<dbReference type="SUPFAM" id="SSF81338">
    <property type="entry name" value="Aquaporin-like"/>
    <property type="match status" value="1"/>
</dbReference>
<evidence type="ECO:0000256" key="4">
    <source>
        <dbReference type="ARBA" id="ARBA00022989"/>
    </source>
</evidence>
<dbReference type="PRINTS" id="PR00783">
    <property type="entry name" value="MINTRINSICP"/>
</dbReference>
<evidence type="ECO:0000256" key="2">
    <source>
        <dbReference type="ARBA" id="ARBA00006175"/>
    </source>
</evidence>
<evidence type="ECO:0000256" key="7">
    <source>
        <dbReference type="SAM" id="Phobius"/>
    </source>
</evidence>
<dbReference type="Gene3D" id="1.20.1080.10">
    <property type="entry name" value="Glycerol uptake facilitator protein"/>
    <property type="match status" value="1"/>
</dbReference>
<comment type="caution">
    <text evidence="8">The sequence shown here is derived from an EMBL/GenBank/DDBJ whole genome shotgun (WGS) entry which is preliminary data.</text>
</comment>
<feature type="transmembrane region" description="Helical" evidence="7">
    <location>
        <begin position="205"/>
        <end position="225"/>
    </location>
</feature>
<keyword evidence="5 7" id="KW-0472">Membrane</keyword>
<dbReference type="Pfam" id="PF00230">
    <property type="entry name" value="MIP"/>
    <property type="match status" value="1"/>
</dbReference>
<comment type="similarity">
    <text evidence="2 6">Belongs to the MIP/aquaporin (TC 1.A.8) family.</text>
</comment>
<dbReference type="GO" id="GO:0005886">
    <property type="term" value="C:plasma membrane"/>
    <property type="evidence" value="ECO:0007669"/>
    <property type="project" value="TreeGrafter"/>
</dbReference>
<dbReference type="EMBL" id="PXYT01000057">
    <property type="protein sequence ID" value="PSR25296.1"/>
    <property type="molecule type" value="Genomic_DNA"/>
</dbReference>
<dbReference type="GO" id="GO:0015250">
    <property type="term" value="F:water channel activity"/>
    <property type="evidence" value="ECO:0007669"/>
    <property type="project" value="TreeGrafter"/>
</dbReference>
<dbReference type="PANTHER" id="PTHR19139:SF199">
    <property type="entry name" value="MIP17260P"/>
    <property type="match status" value="1"/>
</dbReference>
<evidence type="ECO:0008006" key="10">
    <source>
        <dbReference type="Google" id="ProtNLM"/>
    </source>
</evidence>
<evidence type="ECO:0000256" key="3">
    <source>
        <dbReference type="ARBA" id="ARBA00022692"/>
    </source>
</evidence>
<evidence type="ECO:0000313" key="8">
    <source>
        <dbReference type="EMBL" id="PSR25296.1"/>
    </source>
</evidence>
<reference evidence="8 9" key="1">
    <citation type="journal article" date="2014" name="BMC Genomics">
        <title>Comparison of environmental and isolate Sulfobacillus genomes reveals diverse carbon, sulfur, nitrogen, and hydrogen metabolisms.</title>
        <authorList>
            <person name="Justice N.B."/>
            <person name="Norman A."/>
            <person name="Brown C.T."/>
            <person name="Singh A."/>
            <person name="Thomas B.C."/>
            <person name="Banfield J.F."/>
        </authorList>
    </citation>
    <scope>NUCLEOTIDE SEQUENCE [LARGE SCALE GENOMIC DNA]</scope>
    <source>
        <strain evidence="8">AMDSBA1</strain>
    </source>
</reference>